<dbReference type="InterPro" id="IPR004583">
    <property type="entry name" value="DNA_repair_Rad4"/>
</dbReference>
<dbReference type="GO" id="GO:0005737">
    <property type="term" value="C:cytoplasm"/>
    <property type="evidence" value="ECO:0007669"/>
    <property type="project" value="TreeGrafter"/>
</dbReference>
<accession>A0AA35RIX0</accession>
<feature type="region of interest" description="Disordered" evidence="1">
    <location>
        <begin position="165"/>
        <end position="354"/>
    </location>
</feature>
<dbReference type="Gene3D" id="3.90.260.10">
    <property type="entry name" value="Transglutaminase-like"/>
    <property type="match status" value="1"/>
</dbReference>
<feature type="compositionally biased region" description="Polar residues" evidence="1">
    <location>
        <begin position="309"/>
        <end position="339"/>
    </location>
</feature>
<comment type="caution">
    <text evidence="2">The sequence shown here is derived from an EMBL/GenBank/DDBJ whole genome shotgun (WGS) entry which is preliminary data.</text>
</comment>
<keyword evidence="3" id="KW-1185">Reference proteome</keyword>
<dbReference type="PANTHER" id="PTHR12135:SF0">
    <property type="entry name" value="DNA REPAIR PROTEIN COMPLEMENTING XP-C CELLS"/>
    <property type="match status" value="1"/>
</dbReference>
<proteinExistence type="predicted"/>
<dbReference type="GO" id="GO:0000111">
    <property type="term" value="C:nucleotide-excision repair factor 2 complex"/>
    <property type="evidence" value="ECO:0007669"/>
    <property type="project" value="TreeGrafter"/>
</dbReference>
<dbReference type="AlphaFoldDB" id="A0AA35RIX0"/>
<dbReference type="Proteomes" id="UP001174909">
    <property type="component" value="Unassembled WGS sequence"/>
</dbReference>
<name>A0AA35RIX0_GEOBA</name>
<dbReference type="GO" id="GO:0071942">
    <property type="term" value="C:XPC complex"/>
    <property type="evidence" value="ECO:0007669"/>
    <property type="project" value="TreeGrafter"/>
</dbReference>
<dbReference type="InterPro" id="IPR036985">
    <property type="entry name" value="Transglutaminase-like_sf"/>
</dbReference>
<dbReference type="EMBL" id="CASHTH010001177">
    <property type="protein sequence ID" value="CAI8012360.1"/>
    <property type="molecule type" value="Genomic_DNA"/>
</dbReference>
<gene>
    <name evidence="2" type="ORF">GBAR_LOCUS7925</name>
</gene>
<evidence type="ECO:0000313" key="2">
    <source>
        <dbReference type="EMBL" id="CAI8012360.1"/>
    </source>
</evidence>
<evidence type="ECO:0000313" key="3">
    <source>
        <dbReference type="Proteomes" id="UP001174909"/>
    </source>
</evidence>
<protein>
    <submittedName>
        <fullName evidence="2">Uncharacterized protein</fullName>
    </submittedName>
</protein>
<reference evidence="2" key="1">
    <citation type="submission" date="2023-03" db="EMBL/GenBank/DDBJ databases">
        <authorList>
            <person name="Steffen K."/>
            <person name="Cardenas P."/>
        </authorList>
    </citation>
    <scope>NUCLEOTIDE SEQUENCE</scope>
</reference>
<dbReference type="PANTHER" id="PTHR12135">
    <property type="entry name" value="DNA REPAIR PROTEIN XP-C / RAD4"/>
    <property type="match status" value="1"/>
</dbReference>
<dbReference type="GO" id="GO:0003697">
    <property type="term" value="F:single-stranded DNA binding"/>
    <property type="evidence" value="ECO:0007669"/>
    <property type="project" value="TreeGrafter"/>
</dbReference>
<organism evidence="2 3">
    <name type="scientific">Geodia barretti</name>
    <name type="common">Barrett's horny sponge</name>
    <dbReference type="NCBI Taxonomy" id="519541"/>
    <lineage>
        <taxon>Eukaryota</taxon>
        <taxon>Metazoa</taxon>
        <taxon>Porifera</taxon>
        <taxon>Demospongiae</taxon>
        <taxon>Heteroscleromorpha</taxon>
        <taxon>Tetractinellida</taxon>
        <taxon>Astrophorina</taxon>
        <taxon>Geodiidae</taxon>
        <taxon>Geodia</taxon>
    </lineage>
</organism>
<sequence>MSSSSSSSSEGEWEDVESFHPVYGAKDGEGSKSTAVEIVLPAKGSIHKGKRKNALEKAMEAFDRELRYGLHKTSLLCLLGQGLRMNTASCDPLLQAKATLPRTARTPPEHIRKTALKDDGETEGGSLEVSGVSLSPVQLLVAVLRVLGLRARLVLALNPISFRPSRQKNSDSLTIRDTDTSTNLDSGGKLPETKSSLLGHRGEDSAPQPGPHFFRLMEQLKQSAGREAGMDGSSEANTTKTEGEGESGRRGRGRGKRRSSESVESGIGKRRKLSCGKSDTSEKRSTPPNKSSTAGSKGKGKQRKEKRTPTTASETSPYFSETSPYFSSQGKTSCGASNTDGGSGSDSDFVPPKRKAKRLCLEAVVRGVRVRVGRGRKERMERQGRR</sequence>
<evidence type="ECO:0000256" key="1">
    <source>
        <dbReference type="SAM" id="MobiDB-lite"/>
    </source>
</evidence>
<dbReference type="GO" id="GO:0006289">
    <property type="term" value="P:nucleotide-excision repair"/>
    <property type="evidence" value="ECO:0007669"/>
    <property type="project" value="InterPro"/>
</dbReference>
<feature type="region of interest" description="Disordered" evidence="1">
    <location>
        <begin position="1"/>
        <end position="31"/>
    </location>
</feature>
<dbReference type="GO" id="GO:0003684">
    <property type="term" value="F:damaged DNA binding"/>
    <property type="evidence" value="ECO:0007669"/>
    <property type="project" value="InterPro"/>
</dbReference>
<dbReference type="GO" id="GO:0006298">
    <property type="term" value="P:mismatch repair"/>
    <property type="evidence" value="ECO:0007669"/>
    <property type="project" value="TreeGrafter"/>
</dbReference>